<feature type="region of interest" description="Disordered" evidence="1">
    <location>
        <begin position="1"/>
        <end position="29"/>
    </location>
</feature>
<gene>
    <name evidence="2" type="ORF">D8S82_00565</name>
</gene>
<dbReference type="AlphaFoldDB" id="A0A544W8J5"/>
<proteinExistence type="predicted"/>
<accession>A0A544W8J5</accession>
<name>A0A544W8J5_9MYCO</name>
<organism evidence="2 3">
    <name type="scientific">Mycolicibacterium hodleri</name>
    <dbReference type="NCBI Taxonomy" id="49897"/>
    <lineage>
        <taxon>Bacteria</taxon>
        <taxon>Bacillati</taxon>
        <taxon>Actinomycetota</taxon>
        <taxon>Actinomycetes</taxon>
        <taxon>Mycobacteriales</taxon>
        <taxon>Mycobacteriaceae</taxon>
        <taxon>Mycolicibacterium</taxon>
    </lineage>
</organism>
<keyword evidence="3" id="KW-1185">Reference proteome</keyword>
<sequence length="246" mass="26586">MTVIETDAWDDEAWDDEAWDDESSGAESWDDESEFLGTLLGGPAQLIGNAIGGLFGSRPTPKPPLPQVSVGIPGRGVSTATLNTPAGNATLRLPEPVVTRQEFEAGIRKLQEGINRDAARANVLSKDLDTLRTRVSTVVVDTQKDIAKLRTDAAKSRTVLRRHFAKLKADQSQQQMMSMVMTMMIQNSAQDALEDHTHDITAGATRTGSANVDDDSDNSAMMMMPLMMSGGGSDSMLPLVMMMAFK</sequence>
<evidence type="ECO:0000313" key="3">
    <source>
        <dbReference type="Proteomes" id="UP000315759"/>
    </source>
</evidence>
<evidence type="ECO:0000256" key="1">
    <source>
        <dbReference type="SAM" id="MobiDB-lite"/>
    </source>
</evidence>
<evidence type="ECO:0000313" key="2">
    <source>
        <dbReference type="EMBL" id="TQR88536.1"/>
    </source>
</evidence>
<dbReference type="Proteomes" id="UP000315759">
    <property type="component" value="Unassembled WGS sequence"/>
</dbReference>
<feature type="compositionally biased region" description="Acidic residues" evidence="1">
    <location>
        <begin position="7"/>
        <end position="29"/>
    </location>
</feature>
<dbReference type="RefSeq" id="WP_142549835.1">
    <property type="nucleotide sequence ID" value="NZ_VIFX01000001.1"/>
</dbReference>
<dbReference type="EMBL" id="VIFX01000001">
    <property type="protein sequence ID" value="TQR88536.1"/>
    <property type="molecule type" value="Genomic_DNA"/>
</dbReference>
<comment type="caution">
    <text evidence="2">The sequence shown here is derived from an EMBL/GenBank/DDBJ whole genome shotgun (WGS) entry which is preliminary data.</text>
</comment>
<protein>
    <submittedName>
        <fullName evidence="2">Uncharacterized protein</fullName>
    </submittedName>
</protein>
<reference evidence="2 3" key="1">
    <citation type="submission" date="2018-10" db="EMBL/GenBank/DDBJ databases">
        <title>Draft genome of Mycobacterium hodleri strain B.</title>
        <authorList>
            <person name="Amande T.J."/>
            <person name="Mcgenity T.J."/>
        </authorList>
    </citation>
    <scope>NUCLEOTIDE SEQUENCE [LARGE SCALE GENOMIC DNA]</scope>
    <source>
        <strain evidence="2 3">B</strain>
    </source>
</reference>